<accession>A0A9K3DIX7</accession>
<dbReference type="Proteomes" id="UP000215914">
    <property type="component" value="Unassembled WGS sequence"/>
</dbReference>
<evidence type="ECO:0000313" key="3">
    <source>
        <dbReference type="Proteomes" id="UP000215914"/>
    </source>
</evidence>
<evidence type="ECO:0000313" key="2">
    <source>
        <dbReference type="EMBL" id="KAF5755509.1"/>
    </source>
</evidence>
<dbReference type="AlphaFoldDB" id="A0A9K3DIX7"/>
<reference evidence="2" key="2">
    <citation type="submission" date="2020-06" db="EMBL/GenBank/DDBJ databases">
        <title>Helianthus annuus Genome sequencing and assembly Release 2.</title>
        <authorList>
            <person name="Gouzy J."/>
            <person name="Langlade N."/>
            <person name="Munos S."/>
        </authorList>
    </citation>
    <scope>NUCLEOTIDE SEQUENCE</scope>
    <source>
        <tissue evidence="2">Leaves</tissue>
    </source>
</reference>
<comment type="caution">
    <text evidence="2">The sequence shown here is derived from an EMBL/GenBank/DDBJ whole genome shotgun (WGS) entry which is preliminary data.</text>
</comment>
<keyword evidence="3" id="KW-1185">Reference proteome</keyword>
<protein>
    <submittedName>
        <fullName evidence="2">Uncharacterized protein</fullName>
    </submittedName>
</protein>
<gene>
    <name evidence="2" type="ORF">HanXRQr2_Chr17g0803601</name>
</gene>
<proteinExistence type="predicted"/>
<organism evidence="2 3">
    <name type="scientific">Helianthus annuus</name>
    <name type="common">Common sunflower</name>
    <dbReference type="NCBI Taxonomy" id="4232"/>
    <lineage>
        <taxon>Eukaryota</taxon>
        <taxon>Viridiplantae</taxon>
        <taxon>Streptophyta</taxon>
        <taxon>Embryophyta</taxon>
        <taxon>Tracheophyta</taxon>
        <taxon>Spermatophyta</taxon>
        <taxon>Magnoliopsida</taxon>
        <taxon>eudicotyledons</taxon>
        <taxon>Gunneridae</taxon>
        <taxon>Pentapetalae</taxon>
        <taxon>asterids</taxon>
        <taxon>campanulids</taxon>
        <taxon>Asterales</taxon>
        <taxon>Asteraceae</taxon>
        <taxon>Asteroideae</taxon>
        <taxon>Heliantheae alliance</taxon>
        <taxon>Heliantheae</taxon>
        <taxon>Helianthus</taxon>
    </lineage>
</organism>
<name>A0A9K3DIX7_HELAN</name>
<evidence type="ECO:0000256" key="1">
    <source>
        <dbReference type="SAM" id="MobiDB-lite"/>
    </source>
</evidence>
<reference evidence="2" key="1">
    <citation type="journal article" date="2017" name="Nature">
        <title>The sunflower genome provides insights into oil metabolism, flowering and Asterid evolution.</title>
        <authorList>
            <person name="Badouin H."/>
            <person name="Gouzy J."/>
            <person name="Grassa C.J."/>
            <person name="Murat F."/>
            <person name="Staton S.E."/>
            <person name="Cottret L."/>
            <person name="Lelandais-Briere C."/>
            <person name="Owens G.L."/>
            <person name="Carrere S."/>
            <person name="Mayjonade B."/>
            <person name="Legrand L."/>
            <person name="Gill N."/>
            <person name="Kane N.C."/>
            <person name="Bowers J.E."/>
            <person name="Hubner S."/>
            <person name="Bellec A."/>
            <person name="Berard A."/>
            <person name="Berges H."/>
            <person name="Blanchet N."/>
            <person name="Boniface M.C."/>
            <person name="Brunel D."/>
            <person name="Catrice O."/>
            <person name="Chaidir N."/>
            <person name="Claudel C."/>
            <person name="Donnadieu C."/>
            <person name="Faraut T."/>
            <person name="Fievet G."/>
            <person name="Helmstetter N."/>
            <person name="King M."/>
            <person name="Knapp S.J."/>
            <person name="Lai Z."/>
            <person name="Le Paslier M.C."/>
            <person name="Lippi Y."/>
            <person name="Lorenzon L."/>
            <person name="Mandel J.R."/>
            <person name="Marage G."/>
            <person name="Marchand G."/>
            <person name="Marquand E."/>
            <person name="Bret-Mestries E."/>
            <person name="Morien E."/>
            <person name="Nambeesan S."/>
            <person name="Nguyen T."/>
            <person name="Pegot-Espagnet P."/>
            <person name="Pouilly N."/>
            <person name="Raftis F."/>
            <person name="Sallet E."/>
            <person name="Schiex T."/>
            <person name="Thomas J."/>
            <person name="Vandecasteele C."/>
            <person name="Vares D."/>
            <person name="Vear F."/>
            <person name="Vautrin S."/>
            <person name="Crespi M."/>
            <person name="Mangin B."/>
            <person name="Burke J.M."/>
            <person name="Salse J."/>
            <person name="Munos S."/>
            <person name="Vincourt P."/>
            <person name="Rieseberg L.H."/>
            <person name="Langlade N.B."/>
        </authorList>
    </citation>
    <scope>NUCLEOTIDE SEQUENCE</scope>
    <source>
        <tissue evidence="2">Leaves</tissue>
    </source>
</reference>
<feature type="compositionally biased region" description="Basic and acidic residues" evidence="1">
    <location>
        <begin position="11"/>
        <end position="21"/>
    </location>
</feature>
<dbReference type="Gramene" id="mRNA:HanXRQr2_Chr17g0803601">
    <property type="protein sequence ID" value="CDS:HanXRQr2_Chr17g0803601.1"/>
    <property type="gene ID" value="HanXRQr2_Chr17g0803601"/>
</dbReference>
<dbReference type="EMBL" id="MNCJ02000332">
    <property type="protein sequence ID" value="KAF5755509.1"/>
    <property type="molecule type" value="Genomic_DNA"/>
</dbReference>
<feature type="region of interest" description="Disordered" evidence="1">
    <location>
        <begin position="1"/>
        <end position="26"/>
    </location>
</feature>
<sequence>MGKQKLSAIYHKLDSTPKEKGTSSSKYPVNLEEGIFVRKANYENPLTLEKRNSILRKGQEKKKTQAKKVRFNPEVQELGNNPPWEDNLDEKWANLYMLATIAENANL</sequence>